<proteinExistence type="predicted"/>
<keyword evidence="1" id="KW-0472">Membrane</keyword>
<gene>
    <name evidence="2" type="ORF">N825_06960</name>
</gene>
<evidence type="ECO:0000256" key="1">
    <source>
        <dbReference type="SAM" id="Phobius"/>
    </source>
</evidence>
<accession>W9H457</accession>
<feature type="transmembrane region" description="Helical" evidence="1">
    <location>
        <begin position="52"/>
        <end position="72"/>
    </location>
</feature>
<evidence type="ECO:0008006" key="4">
    <source>
        <dbReference type="Google" id="ProtNLM"/>
    </source>
</evidence>
<feature type="transmembrane region" description="Helical" evidence="1">
    <location>
        <begin position="12"/>
        <end position="40"/>
    </location>
</feature>
<dbReference type="RefSeq" id="WP_037454604.1">
    <property type="nucleotide sequence ID" value="NZ_AVFL01000012.1"/>
</dbReference>
<feature type="transmembrane region" description="Helical" evidence="1">
    <location>
        <begin position="269"/>
        <end position="290"/>
    </location>
</feature>
<feature type="transmembrane region" description="Helical" evidence="1">
    <location>
        <begin position="103"/>
        <end position="121"/>
    </location>
</feature>
<dbReference type="PATRIC" id="fig|1385369.3.peg.3590"/>
<reference evidence="2 3" key="1">
    <citation type="submission" date="2013-08" db="EMBL/GenBank/DDBJ databases">
        <title>The genome sequence of Skermanella stibiiresistens.</title>
        <authorList>
            <person name="Zhu W."/>
            <person name="Wang G."/>
        </authorList>
    </citation>
    <scope>NUCLEOTIDE SEQUENCE [LARGE SCALE GENOMIC DNA]</scope>
    <source>
        <strain evidence="2 3">SB22</strain>
    </source>
</reference>
<dbReference type="STRING" id="1385369.N825_06960"/>
<feature type="transmembrane region" description="Helical" evidence="1">
    <location>
        <begin position="217"/>
        <end position="238"/>
    </location>
</feature>
<name>W9H457_9PROT</name>
<keyword evidence="3" id="KW-1185">Reference proteome</keyword>
<evidence type="ECO:0000313" key="2">
    <source>
        <dbReference type="EMBL" id="EWY39502.1"/>
    </source>
</evidence>
<dbReference type="EMBL" id="AVFL01000012">
    <property type="protein sequence ID" value="EWY39502.1"/>
    <property type="molecule type" value="Genomic_DNA"/>
</dbReference>
<feature type="transmembrane region" description="Helical" evidence="1">
    <location>
        <begin position="244"/>
        <end position="262"/>
    </location>
</feature>
<protein>
    <recommendedName>
        <fullName evidence="4">Fusaric acid resistance protein</fullName>
    </recommendedName>
</protein>
<sequence>MERRAHALRLALAVAVGLVFEILRGAMVPPLAAVIALQLLALPGPRPSAKMVVGFFVVVAATSVLAYGVSVLTADHALPHAVGIGLIFLWGFALAARPKTTAVGAMTLTMAIVVTTMAAVSTDLAGVVVAGVLTSVAIGIALVFLAHAVFPQRTPPKPTAAADGAAAGVGARAIVATLILLPLHLALTAEGLAAMVVPLTVATMLRQVRVERAADHAVSFAAGNLLGGIVAAAAVLVVSLHDTIPVLVTVTAAAALLIACWIERAPALAAVLLPGFVAFAMLFGLAFAPASLSADVELPKRLVQIGAASLYALCAISLALPFMRGPRPGAGHPLGAKSLIQP</sequence>
<evidence type="ECO:0000313" key="3">
    <source>
        <dbReference type="Proteomes" id="UP000019486"/>
    </source>
</evidence>
<dbReference type="InterPro" id="IPR022604">
    <property type="entry name" value="DUF2955"/>
</dbReference>
<keyword evidence="1" id="KW-0812">Transmembrane</keyword>
<dbReference type="Pfam" id="PF11168">
    <property type="entry name" value="DUF2955"/>
    <property type="match status" value="1"/>
</dbReference>
<organism evidence="2 3">
    <name type="scientific">Skermanella stibiiresistens SB22</name>
    <dbReference type="NCBI Taxonomy" id="1385369"/>
    <lineage>
        <taxon>Bacteria</taxon>
        <taxon>Pseudomonadati</taxon>
        <taxon>Pseudomonadota</taxon>
        <taxon>Alphaproteobacteria</taxon>
        <taxon>Rhodospirillales</taxon>
        <taxon>Azospirillaceae</taxon>
        <taxon>Skermanella</taxon>
    </lineage>
</organism>
<feature type="transmembrane region" description="Helical" evidence="1">
    <location>
        <begin position="162"/>
        <end position="181"/>
    </location>
</feature>
<keyword evidence="1" id="KW-1133">Transmembrane helix</keyword>
<feature type="transmembrane region" description="Helical" evidence="1">
    <location>
        <begin position="302"/>
        <end position="323"/>
    </location>
</feature>
<feature type="transmembrane region" description="Helical" evidence="1">
    <location>
        <begin position="127"/>
        <end position="150"/>
    </location>
</feature>
<comment type="caution">
    <text evidence="2">The sequence shown here is derived from an EMBL/GenBank/DDBJ whole genome shotgun (WGS) entry which is preliminary data.</text>
</comment>
<dbReference type="AlphaFoldDB" id="W9H457"/>
<feature type="transmembrane region" description="Helical" evidence="1">
    <location>
        <begin position="78"/>
        <end position="96"/>
    </location>
</feature>
<dbReference type="Proteomes" id="UP000019486">
    <property type="component" value="Unassembled WGS sequence"/>
</dbReference>